<keyword evidence="1" id="KW-0812">Transmembrane</keyword>
<accession>A0AB39PK69</accession>
<dbReference type="PROSITE" id="PS51257">
    <property type="entry name" value="PROKAR_LIPOPROTEIN"/>
    <property type="match status" value="1"/>
</dbReference>
<gene>
    <name evidence="2" type="ORF">AB5J56_44210</name>
</gene>
<keyword evidence="1" id="KW-1133">Transmembrane helix</keyword>
<feature type="transmembrane region" description="Helical" evidence="1">
    <location>
        <begin position="23"/>
        <end position="56"/>
    </location>
</feature>
<proteinExistence type="predicted"/>
<name>A0AB39PK69_9ACTN</name>
<organism evidence="2">
    <name type="scientific">Streptomyces sp. R21</name>
    <dbReference type="NCBI Taxonomy" id="3238627"/>
    <lineage>
        <taxon>Bacteria</taxon>
        <taxon>Bacillati</taxon>
        <taxon>Actinomycetota</taxon>
        <taxon>Actinomycetes</taxon>
        <taxon>Kitasatosporales</taxon>
        <taxon>Streptomycetaceae</taxon>
        <taxon>Streptomyces</taxon>
    </lineage>
</organism>
<evidence type="ECO:0000256" key="1">
    <source>
        <dbReference type="SAM" id="Phobius"/>
    </source>
</evidence>
<feature type="transmembrane region" description="Helical" evidence="1">
    <location>
        <begin position="63"/>
        <end position="80"/>
    </location>
</feature>
<protein>
    <submittedName>
        <fullName evidence="2">Uncharacterized protein</fullName>
    </submittedName>
</protein>
<sequence length="134" mass="13933">MVNRELTAGQQARVVGWGWFLGWLVLGGCAGVGLAAVLSVGLVLVLLAAVAAGFLLRKGPRNAIAGSLTGLSVPLLYIAYLNRSGPGNVCHTTSSGQTCTDEYTPIPFLAAGAILFFAGFLIFMMLNSRTKSTS</sequence>
<dbReference type="AlphaFoldDB" id="A0AB39PK69"/>
<keyword evidence="1" id="KW-0472">Membrane</keyword>
<dbReference type="RefSeq" id="WP_369242051.1">
    <property type="nucleotide sequence ID" value="NZ_CP163435.1"/>
</dbReference>
<dbReference type="EMBL" id="CP163435">
    <property type="protein sequence ID" value="XDQ31288.1"/>
    <property type="molecule type" value="Genomic_DNA"/>
</dbReference>
<evidence type="ECO:0000313" key="2">
    <source>
        <dbReference type="EMBL" id="XDQ31288.1"/>
    </source>
</evidence>
<reference evidence="2" key="1">
    <citation type="submission" date="2024-07" db="EMBL/GenBank/DDBJ databases">
        <authorList>
            <person name="Yu S.T."/>
        </authorList>
    </citation>
    <scope>NUCLEOTIDE SEQUENCE</scope>
    <source>
        <strain evidence="2">R21</strain>
    </source>
</reference>
<feature type="transmembrane region" description="Helical" evidence="1">
    <location>
        <begin position="106"/>
        <end position="126"/>
    </location>
</feature>